<sequence length="170" mass="19073">MTTARLVPLEELPSLVGEVFTIDSFRITEDEVNTFEDVTGVSYSYRIHANDYPDGMIEGFHSLALVDHLSVSLVRPDPKTTFVFNYGANRLRFPSGLTTKDELSYRLEVLDVVPRGDGYLLTYDSSITAHGADRPGMRVEWLTAAYPLTAGTELRSEETVRPTPFQPKVR</sequence>
<protein>
    <submittedName>
        <fullName evidence="1">Uncharacterized protein</fullName>
    </submittedName>
</protein>
<dbReference type="InterPro" id="IPR029069">
    <property type="entry name" value="HotDog_dom_sf"/>
</dbReference>
<reference evidence="1 2" key="1">
    <citation type="submission" date="2024-09" db="EMBL/GenBank/DDBJ databases">
        <authorList>
            <person name="Sun Q."/>
            <person name="Mori K."/>
        </authorList>
    </citation>
    <scope>NUCLEOTIDE SEQUENCE [LARGE SCALE GENOMIC DNA]</scope>
    <source>
        <strain evidence="1 2">JCM 3331</strain>
    </source>
</reference>
<keyword evidence="2" id="KW-1185">Reference proteome</keyword>
<dbReference type="Proteomes" id="UP001589710">
    <property type="component" value="Unassembled WGS sequence"/>
</dbReference>
<organism evidence="1 2">
    <name type="scientific">Streptomyces yanii</name>
    <dbReference type="NCBI Taxonomy" id="78510"/>
    <lineage>
        <taxon>Bacteria</taxon>
        <taxon>Bacillati</taxon>
        <taxon>Actinomycetota</taxon>
        <taxon>Actinomycetes</taxon>
        <taxon>Kitasatosporales</taxon>
        <taxon>Streptomycetaceae</taxon>
        <taxon>Streptomyces</taxon>
    </lineage>
</organism>
<dbReference type="Gene3D" id="3.10.129.10">
    <property type="entry name" value="Hotdog Thioesterase"/>
    <property type="match status" value="1"/>
</dbReference>
<name>A0ABV5RGA8_9ACTN</name>
<gene>
    <name evidence="1" type="ORF">ACFFTL_32735</name>
</gene>
<proteinExistence type="predicted"/>
<evidence type="ECO:0000313" key="2">
    <source>
        <dbReference type="Proteomes" id="UP001589710"/>
    </source>
</evidence>
<accession>A0ABV5RGA8</accession>
<evidence type="ECO:0000313" key="1">
    <source>
        <dbReference type="EMBL" id="MFB9576908.1"/>
    </source>
</evidence>
<dbReference type="SUPFAM" id="SSF54637">
    <property type="entry name" value="Thioesterase/thiol ester dehydrase-isomerase"/>
    <property type="match status" value="1"/>
</dbReference>
<dbReference type="RefSeq" id="WP_345516018.1">
    <property type="nucleotide sequence ID" value="NZ_BAAAXD010000034.1"/>
</dbReference>
<dbReference type="EMBL" id="JBHMCG010000141">
    <property type="protein sequence ID" value="MFB9576908.1"/>
    <property type="molecule type" value="Genomic_DNA"/>
</dbReference>
<comment type="caution">
    <text evidence="1">The sequence shown here is derived from an EMBL/GenBank/DDBJ whole genome shotgun (WGS) entry which is preliminary data.</text>
</comment>